<dbReference type="AlphaFoldDB" id="A0A5B6YKH9"/>
<sequence>MAATATATAIEVPKIRSLPSARRWLNATEKAMGPTRVAVAVGVPNTSFKRSVIVRASEPQREEVNSSINDADRAFTSPEDLNYLWKLGAGSVVCAAAIKYGSILFPEITRPNILQALIMISAPVIVAVLLLIKQSRLE</sequence>
<dbReference type="EMBL" id="GHES01001683">
    <property type="protein sequence ID" value="MPA32242.1"/>
    <property type="molecule type" value="Transcribed_RNA"/>
</dbReference>
<keyword evidence="1" id="KW-1133">Transmembrane helix</keyword>
<evidence type="ECO:0000256" key="1">
    <source>
        <dbReference type="SAM" id="Phobius"/>
    </source>
</evidence>
<keyword evidence="1" id="KW-0812">Transmembrane</keyword>
<proteinExistence type="predicted"/>
<feature type="transmembrane region" description="Helical" evidence="1">
    <location>
        <begin position="83"/>
        <end position="101"/>
    </location>
</feature>
<protein>
    <submittedName>
        <fullName evidence="2">Uncharacterized protein</fullName>
    </submittedName>
</protein>
<evidence type="ECO:0000313" key="2">
    <source>
        <dbReference type="EMBL" id="MPA32242.1"/>
    </source>
</evidence>
<dbReference type="PANTHER" id="PTHR37224">
    <property type="entry name" value="OS02G0804400 PROTEIN"/>
    <property type="match status" value="1"/>
</dbReference>
<gene>
    <name evidence="2" type="ORF">Din_001683</name>
</gene>
<name>A0A5B6YKH9_DAVIN</name>
<accession>A0A5B6YKH9</accession>
<keyword evidence="1" id="KW-0472">Membrane</keyword>
<feature type="transmembrane region" description="Helical" evidence="1">
    <location>
        <begin position="113"/>
        <end position="132"/>
    </location>
</feature>
<reference evidence="2" key="1">
    <citation type="submission" date="2019-08" db="EMBL/GenBank/DDBJ databases">
        <title>Reference gene set and small RNA set construction with multiple tissues from Davidia involucrata Baill.</title>
        <authorList>
            <person name="Yang H."/>
            <person name="Zhou C."/>
            <person name="Li G."/>
            <person name="Wang J."/>
            <person name="Gao P."/>
            <person name="Wang M."/>
            <person name="Wang R."/>
            <person name="Zhao Y."/>
        </authorList>
    </citation>
    <scope>NUCLEOTIDE SEQUENCE</scope>
    <source>
        <tissue evidence="2">Mixed with DoveR01_LX</tissue>
    </source>
</reference>
<organism evidence="2">
    <name type="scientific">Davidia involucrata</name>
    <name type="common">Dove tree</name>
    <dbReference type="NCBI Taxonomy" id="16924"/>
    <lineage>
        <taxon>Eukaryota</taxon>
        <taxon>Viridiplantae</taxon>
        <taxon>Streptophyta</taxon>
        <taxon>Embryophyta</taxon>
        <taxon>Tracheophyta</taxon>
        <taxon>Spermatophyta</taxon>
        <taxon>Magnoliopsida</taxon>
        <taxon>eudicotyledons</taxon>
        <taxon>Gunneridae</taxon>
        <taxon>Pentapetalae</taxon>
        <taxon>asterids</taxon>
        <taxon>Cornales</taxon>
        <taxon>Nyssaceae</taxon>
        <taxon>Davidia</taxon>
    </lineage>
</organism>